<dbReference type="EMBL" id="KV907504">
    <property type="protein sequence ID" value="OOF93639.1"/>
    <property type="molecule type" value="Genomic_DNA"/>
</dbReference>
<dbReference type="Pfam" id="PF14226">
    <property type="entry name" value="DIOX_N"/>
    <property type="match status" value="1"/>
</dbReference>
<keyword evidence="2" id="KW-0479">Metal-binding</keyword>
<dbReference type="PRINTS" id="PR00682">
    <property type="entry name" value="IPNSYNTHASE"/>
</dbReference>
<keyword evidence="8" id="KW-1185">Reference proteome</keyword>
<dbReference type="PANTHER" id="PTHR10209">
    <property type="entry name" value="OXIDOREDUCTASE, 2OG-FE II OXYGENASE FAMILY PROTEIN"/>
    <property type="match status" value="1"/>
</dbReference>
<dbReference type="Gene3D" id="2.60.120.330">
    <property type="entry name" value="B-lactam Antibiotic, Isopenicillin N Synthase, Chain"/>
    <property type="match status" value="1"/>
</dbReference>
<dbReference type="AlphaFoldDB" id="A0A1R3RGP1"/>
<proteinExistence type="inferred from homology"/>
<dbReference type="VEuPathDB" id="FungiDB:ASPCADRAFT_7856"/>
<dbReference type="OMA" id="EHTDYEC"/>
<organism evidence="7 8">
    <name type="scientific">Aspergillus carbonarius (strain ITEM 5010)</name>
    <dbReference type="NCBI Taxonomy" id="602072"/>
    <lineage>
        <taxon>Eukaryota</taxon>
        <taxon>Fungi</taxon>
        <taxon>Dikarya</taxon>
        <taxon>Ascomycota</taxon>
        <taxon>Pezizomycotina</taxon>
        <taxon>Eurotiomycetes</taxon>
        <taxon>Eurotiomycetidae</taxon>
        <taxon>Eurotiales</taxon>
        <taxon>Aspergillaceae</taxon>
        <taxon>Aspergillus</taxon>
        <taxon>Aspergillus subgen. Circumdati</taxon>
    </lineage>
</organism>
<reference evidence="8" key="1">
    <citation type="journal article" date="2017" name="Genome Biol.">
        <title>Comparative genomics reveals high biological diversity and specific adaptations in the industrially and medically important fungal genus Aspergillus.</title>
        <authorList>
            <person name="de Vries R.P."/>
            <person name="Riley R."/>
            <person name="Wiebenga A."/>
            <person name="Aguilar-Osorio G."/>
            <person name="Amillis S."/>
            <person name="Uchima C.A."/>
            <person name="Anderluh G."/>
            <person name="Asadollahi M."/>
            <person name="Askin M."/>
            <person name="Barry K."/>
            <person name="Battaglia E."/>
            <person name="Bayram O."/>
            <person name="Benocci T."/>
            <person name="Braus-Stromeyer S.A."/>
            <person name="Caldana C."/>
            <person name="Canovas D."/>
            <person name="Cerqueira G.C."/>
            <person name="Chen F."/>
            <person name="Chen W."/>
            <person name="Choi C."/>
            <person name="Clum A."/>
            <person name="Dos Santos R.A."/>
            <person name="Damasio A.R."/>
            <person name="Diallinas G."/>
            <person name="Emri T."/>
            <person name="Fekete E."/>
            <person name="Flipphi M."/>
            <person name="Freyberg S."/>
            <person name="Gallo A."/>
            <person name="Gournas C."/>
            <person name="Habgood R."/>
            <person name="Hainaut M."/>
            <person name="Harispe M.L."/>
            <person name="Henrissat B."/>
            <person name="Hilden K.S."/>
            <person name="Hope R."/>
            <person name="Hossain A."/>
            <person name="Karabika E."/>
            <person name="Karaffa L."/>
            <person name="Karanyi Z."/>
            <person name="Krasevec N."/>
            <person name="Kuo A."/>
            <person name="Kusch H."/>
            <person name="LaButti K."/>
            <person name="Lagendijk E.L."/>
            <person name="Lapidus A."/>
            <person name="Levasseur A."/>
            <person name="Lindquist E."/>
            <person name="Lipzen A."/>
            <person name="Logrieco A.F."/>
            <person name="MacCabe A."/>
            <person name="Maekelae M.R."/>
            <person name="Malavazi I."/>
            <person name="Melin P."/>
            <person name="Meyer V."/>
            <person name="Mielnichuk N."/>
            <person name="Miskei M."/>
            <person name="Molnar A.P."/>
            <person name="Mule G."/>
            <person name="Ngan C.Y."/>
            <person name="Orejas M."/>
            <person name="Orosz E."/>
            <person name="Ouedraogo J.P."/>
            <person name="Overkamp K.M."/>
            <person name="Park H.-S."/>
            <person name="Perrone G."/>
            <person name="Piumi F."/>
            <person name="Punt P.J."/>
            <person name="Ram A.F."/>
            <person name="Ramon A."/>
            <person name="Rauscher S."/>
            <person name="Record E."/>
            <person name="Riano-Pachon D.M."/>
            <person name="Robert V."/>
            <person name="Roehrig J."/>
            <person name="Ruller R."/>
            <person name="Salamov A."/>
            <person name="Salih N.S."/>
            <person name="Samson R.A."/>
            <person name="Sandor E."/>
            <person name="Sanguinetti M."/>
            <person name="Schuetze T."/>
            <person name="Sepcic K."/>
            <person name="Shelest E."/>
            <person name="Sherlock G."/>
            <person name="Sophianopoulou V."/>
            <person name="Squina F.M."/>
            <person name="Sun H."/>
            <person name="Susca A."/>
            <person name="Todd R.B."/>
            <person name="Tsang A."/>
            <person name="Unkles S.E."/>
            <person name="van de Wiele N."/>
            <person name="van Rossen-Uffink D."/>
            <person name="Oliveira J.V."/>
            <person name="Vesth T.C."/>
            <person name="Visser J."/>
            <person name="Yu J.-H."/>
            <person name="Zhou M."/>
            <person name="Andersen M.R."/>
            <person name="Archer D.B."/>
            <person name="Baker S.E."/>
            <person name="Benoit I."/>
            <person name="Brakhage A.A."/>
            <person name="Braus G.H."/>
            <person name="Fischer R."/>
            <person name="Frisvad J.C."/>
            <person name="Goldman G.H."/>
            <person name="Houbraken J."/>
            <person name="Oakley B."/>
            <person name="Pocsi I."/>
            <person name="Scazzocchio C."/>
            <person name="Seiboth B."/>
            <person name="vanKuyk P.A."/>
            <person name="Wortman J."/>
            <person name="Dyer P.S."/>
            <person name="Grigoriev I.V."/>
        </authorList>
    </citation>
    <scope>NUCLEOTIDE SEQUENCE [LARGE SCALE GENOMIC DNA]</scope>
    <source>
        <strain evidence="8">ITEM 5010</strain>
    </source>
</reference>
<keyword evidence="4" id="KW-0408">Iron</keyword>
<dbReference type="PANTHER" id="PTHR10209:SF881">
    <property type="entry name" value="FI07970P-RELATED"/>
    <property type="match status" value="1"/>
</dbReference>
<feature type="domain" description="Isopenicillin N synthase-like Fe(2+) 2OG dioxygenase" evidence="5">
    <location>
        <begin position="207"/>
        <end position="301"/>
    </location>
</feature>
<dbReference type="InterPro" id="IPR044861">
    <property type="entry name" value="IPNS-like_FE2OG_OXY"/>
</dbReference>
<evidence type="ECO:0000259" key="6">
    <source>
        <dbReference type="Pfam" id="PF14226"/>
    </source>
</evidence>
<evidence type="ECO:0000256" key="1">
    <source>
        <dbReference type="ARBA" id="ARBA00008056"/>
    </source>
</evidence>
<evidence type="ECO:0000256" key="4">
    <source>
        <dbReference type="ARBA" id="ARBA00023004"/>
    </source>
</evidence>
<protein>
    <submittedName>
        <fullName evidence="7">Uncharacterized protein</fullName>
    </submittedName>
</protein>
<keyword evidence="3" id="KW-0560">Oxidoreductase</keyword>
<dbReference type="InterPro" id="IPR027443">
    <property type="entry name" value="IPNS-like_sf"/>
</dbReference>
<evidence type="ECO:0000259" key="5">
    <source>
        <dbReference type="Pfam" id="PF03171"/>
    </source>
</evidence>
<evidence type="ECO:0000256" key="2">
    <source>
        <dbReference type="ARBA" id="ARBA00022723"/>
    </source>
</evidence>
<dbReference type="STRING" id="602072.A0A1R3RGP1"/>
<dbReference type="InterPro" id="IPR026992">
    <property type="entry name" value="DIOX_N"/>
</dbReference>
<evidence type="ECO:0000313" key="8">
    <source>
        <dbReference type="Proteomes" id="UP000188318"/>
    </source>
</evidence>
<dbReference type="OrthoDB" id="288590at2759"/>
<accession>A0A1R3RGP1</accession>
<dbReference type="Proteomes" id="UP000188318">
    <property type="component" value="Unassembled WGS sequence"/>
</dbReference>
<evidence type="ECO:0000313" key="7">
    <source>
        <dbReference type="EMBL" id="OOF93639.1"/>
    </source>
</evidence>
<evidence type="ECO:0000256" key="3">
    <source>
        <dbReference type="ARBA" id="ARBA00023002"/>
    </source>
</evidence>
<name>A0A1R3RGP1_ASPC5</name>
<dbReference type="SUPFAM" id="SSF51197">
    <property type="entry name" value="Clavaminate synthase-like"/>
    <property type="match status" value="1"/>
</dbReference>
<sequence length="353" mass="40008">MPSANPQPGEFDHIPIIDLSTLRSPLLKERQQLAKEIFNACTQVGFFYIKNHGIAEDLISSLHDMAHRFFTLSEKQKLDYYIGKSKKYRGFMPLYSEQPTGTDLDTTPKPDPASPGAFSESFDIGYEIKADPLKSPEDALPPDTYDLYGDNQWPSEDVLPGFREVYLRYFAQALTLCRALIRVFALALDLPEVFFDSMVKYPGATSRMLHYPPQPVANEVRIGLGEHTDYECFTILSQDHVPALQVLNSRSEWILAPPIPGTLVVNISDCLSVWTNKRFKSTIHRVTNLTGQERYTIPFFFGVDYDTTVSVLPNCISENRPACRQPFKVGQWVRHQLTTAYVGYGPEQPAEEN</sequence>
<dbReference type="GO" id="GO:0046872">
    <property type="term" value="F:metal ion binding"/>
    <property type="evidence" value="ECO:0007669"/>
    <property type="project" value="UniProtKB-KW"/>
</dbReference>
<gene>
    <name evidence="7" type="ORF">ASPCADRAFT_7856</name>
</gene>
<dbReference type="Pfam" id="PF03171">
    <property type="entry name" value="2OG-FeII_Oxy"/>
    <property type="match status" value="1"/>
</dbReference>
<feature type="domain" description="Non-haem dioxygenase N-terminal" evidence="6">
    <location>
        <begin position="14"/>
        <end position="156"/>
    </location>
</feature>
<comment type="similarity">
    <text evidence="1">Belongs to the iron/ascorbate-dependent oxidoreductase family.</text>
</comment>
<dbReference type="GO" id="GO:0016491">
    <property type="term" value="F:oxidoreductase activity"/>
    <property type="evidence" value="ECO:0007669"/>
    <property type="project" value="UniProtKB-KW"/>
</dbReference>